<evidence type="ECO:0000313" key="5">
    <source>
        <dbReference type="Proteomes" id="UP001189429"/>
    </source>
</evidence>
<feature type="domain" description="Nudix hydrolase" evidence="3">
    <location>
        <begin position="290"/>
        <end position="432"/>
    </location>
</feature>
<dbReference type="PANTHER" id="PTHR13994:SF13">
    <property type="entry name" value="FI03680P"/>
    <property type="match status" value="1"/>
</dbReference>
<dbReference type="Pfam" id="PF18290">
    <property type="entry name" value="Nudix_hydro"/>
    <property type="match status" value="1"/>
</dbReference>
<dbReference type="Gene3D" id="3.40.630.30">
    <property type="match status" value="1"/>
</dbReference>
<gene>
    <name evidence="4" type="ORF">PCOR1329_LOCUS48845</name>
</gene>
<dbReference type="InterPro" id="IPR020084">
    <property type="entry name" value="NUDIX_hydrolase_CS"/>
</dbReference>
<dbReference type="Proteomes" id="UP001189429">
    <property type="component" value="Unassembled WGS sequence"/>
</dbReference>
<comment type="similarity">
    <text evidence="1">Belongs to the Nudix hydrolase family.</text>
</comment>
<dbReference type="Pfam" id="PF00293">
    <property type="entry name" value="NUDIX"/>
    <property type="match status" value="1"/>
</dbReference>
<dbReference type="Gene3D" id="3.90.79.10">
    <property type="entry name" value="Nucleoside Triphosphate Pyrophosphohydrolase"/>
    <property type="match status" value="1"/>
</dbReference>
<reference evidence="4" key="1">
    <citation type="submission" date="2023-10" db="EMBL/GenBank/DDBJ databases">
        <authorList>
            <person name="Chen Y."/>
            <person name="Shah S."/>
            <person name="Dougan E. K."/>
            <person name="Thang M."/>
            <person name="Chan C."/>
        </authorList>
    </citation>
    <scope>NUCLEOTIDE SEQUENCE [LARGE SCALE GENOMIC DNA]</scope>
</reference>
<dbReference type="InterPro" id="IPR040618">
    <property type="entry name" value="Pre-Nudix"/>
</dbReference>
<protein>
    <recommendedName>
        <fullName evidence="3">Nudix hydrolase domain-containing protein</fullName>
    </recommendedName>
</protein>
<dbReference type="InterPro" id="IPR036653">
    <property type="entry name" value="CinA-like_C"/>
</dbReference>
<accession>A0ABN9UIU0</accession>
<dbReference type="Gene3D" id="3.90.950.20">
    <property type="entry name" value="CinA-like"/>
    <property type="match status" value="1"/>
</dbReference>
<dbReference type="EMBL" id="CAUYUJ010015909">
    <property type="protein sequence ID" value="CAK0859506.1"/>
    <property type="molecule type" value="Genomic_DNA"/>
</dbReference>
<dbReference type="PROSITE" id="PS00893">
    <property type="entry name" value="NUDIX_BOX"/>
    <property type="match status" value="1"/>
</dbReference>
<dbReference type="InterPro" id="IPR008136">
    <property type="entry name" value="CinA_C"/>
</dbReference>
<evidence type="ECO:0000259" key="3">
    <source>
        <dbReference type="PROSITE" id="PS51462"/>
    </source>
</evidence>
<dbReference type="SUPFAM" id="SSF55811">
    <property type="entry name" value="Nudix"/>
    <property type="match status" value="1"/>
</dbReference>
<evidence type="ECO:0000313" key="4">
    <source>
        <dbReference type="EMBL" id="CAK0859506.1"/>
    </source>
</evidence>
<evidence type="ECO:0000256" key="2">
    <source>
        <dbReference type="ARBA" id="ARBA00022801"/>
    </source>
</evidence>
<dbReference type="InterPro" id="IPR015797">
    <property type="entry name" value="NUDIX_hydrolase-like_dom_sf"/>
</dbReference>
<organism evidence="4 5">
    <name type="scientific">Prorocentrum cordatum</name>
    <dbReference type="NCBI Taxonomy" id="2364126"/>
    <lineage>
        <taxon>Eukaryota</taxon>
        <taxon>Sar</taxon>
        <taxon>Alveolata</taxon>
        <taxon>Dinophyceae</taxon>
        <taxon>Prorocentrales</taxon>
        <taxon>Prorocentraceae</taxon>
        <taxon>Prorocentrum</taxon>
    </lineage>
</organism>
<evidence type="ECO:0000256" key="1">
    <source>
        <dbReference type="ARBA" id="ARBA00005582"/>
    </source>
</evidence>
<name>A0ABN9UIU0_9DINO</name>
<keyword evidence="2" id="KW-0378">Hydrolase</keyword>
<comment type="caution">
    <text evidence="4">The sequence shown here is derived from an EMBL/GenBank/DDBJ whole genome shotgun (WGS) entry which is preliminary data.</text>
</comment>
<dbReference type="PROSITE" id="PS51462">
    <property type="entry name" value="NUDIX"/>
    <property type="match status" value="1"/>
</dbReference>
<dbReference type="InterPro" id="IPR000086">
    <property type="entry name" value="NUDIX_hydrolase_dom"/>
</dbReference>
<dbReference type="InterPro" id="IPR003293">
    <property type="entry name" value="Nudix_hydrolase6-like"/>
</dbReference>
<keyword evidence="5" id="KW-1185">Reference proteome</keyword>
<sequence>MEPPWRSAALPDASPGPLAPLAARAAAALRAAAQSVAVFESTAGGLVQAALQACPGASSYTTCGAVTYGPKKAGAVLGSFDASAPRPPDGPSYKESKRAWTSSLARAKRGEVGATWCVSESGACGPTFNFPDISCGFTAIFVSGPIEKAVFVESTHADREQNMWAFAKAALDLLAECVEEHAGASPPEEHGAPLLLPKEDRYGGVEVDVIESIDSAEAVARAGAELRGHLAEWQAAGKGGVWLRVPRSSAAFAGQAVASGFEFHHARPGYVLLTRWLPTERPSPLPSYGFTQIGVGGVVLNSKDEVLLVQERVAPIPMFQNSWKMPGGLADPGEDFGQTVLREIMEETGVTASLEGVVSLRHTHGVRFGQGDIYVLVRMRAIEEGISIDESEIKDARWMDKETIRSLVAEQGASLDGRVSANNWKMICNALEGSLIAVSELPNSRGGRPTMLYTASTV</sequence>
<dbReference type="Pfam" id="PF02464">
    <property type="entry name" value="CinA"/>
    <property type="match status" value="1"/>
</dbReference>
<proteinExistence type="inferred from homology"/>
<dbReference type="PANTHER" id="PTHR13994">
    <property type="entry name" value="NUDIX HYDROLASE RELATED"/>
    <property type="match status" value="1"/>
</dbReference>
<dbReference type="CDD" id="cd04670">
    <property type="entry name" value="NUDIX_ASFGF2_Nudt6"/>
    <property type="match status" value="1"/>
</dbReference>
<dbReference type="SUPFAM" id="SSF142433">
    <property type="entry name" value="CinA-like"/>
    <property type="match status" value="1"/>
</dbReference>